<sequence length="301" mass="34175">MKWICIIYGIIAFCASEVVSTVKEDDDLINRIQTQVNETLIRSKRQSDRTWDDLVVCRLEDGTCYQNKECQSQYWGAAKELWTECKCSAGFTKRPYHCKQAELCEIKIQRWGCHWMLMCEIEVDMSIREAWRYERHGQCTLSIFTVIGVIVGDILVVGLVIGGFFFYQRRKRMSFESESRVSSPQVLPLKEEHLLSLQRSSSRASSRCISPAPSSIISAINFNGVQKDPAPKRSFTPLHKQGKGPKRPSFSRPLSPNSSVLSGYSSVPSPQNNTTNSIISNTSAISELERPMRRGSKSEKF</sequence>
<comment type="caution">
    <text evidence="4">The sequence shown here is derived from an EMBL/GenBank/DDBJ whole genome shotgun (WGS) entry which is preliminary data.</text>
</comment>
<feature type="compositionally biased region" description="Basic and acidic residues" evidence="1">
    <location>
        <begin position="287"/>
        <end position="301"/>
    </location>
</feature>
<feature type="compositionally biased region" description="Low complexity" evidence="1">
    <location>
        <begin position="254"/>
        <end position="286"/>
    </location>
</feature>
<keyword evidence="2" id="KW-1133">Transmembrane helix</keyword>
<feature type="transmembrane region" description="Helical" evidence="2">
    <location>
        <begin position="141"/>
        <end position="167"/>
    </location>
</feature>
<evidence type="ECO:0000313" key="5">
    <source>
        <dbReference type="Proteomes" id="UP001497623"/>
    </source>
</evidence>
<evidence type="ECO:0000256" key="2">
    <source>
        <dbReference type="SAM" id="Phobius"/>
    </source>
</evidence>
<dbReference type="Proteomes" id="UP001497623">
    <property type="component" value="Unassembled WGS sequence"/>
</dbReference>
<evidence type="ECO:0000256" key="3">
    <source>
        <dbReference type="SAM" id="SignalP"/>
    </source>
</evidence>
<evidence type="ECO:0000313" key="4">
    <source>
        <dbReference type="EMBL" id="CAL4091059.1"/>
    </source>
</evidence>
<proteinExistence type="predicted"/>
<keyword evidence="5" id="KW-1185">Reference proteome</keyword>
<organism evidence="4 5">
    <name type="scientific">Meganyctiphanes norvegica</name>
    <name type="common">Northern krill</name>
    <name type="synonym">Thysanopoda norvegica</name>
    <dbReference type="NCBI Taxonomy" id="48144"/>
    <lineage>
        <taxon>Eukaryota</taxon>
        <taxon>Metazoa</taxon>
        <taxon>Ecdysozoa</taxon>
        <taxon>Arthropoda</taxon>
        <taxon>Crustacea</taxon>
        <taxon>Multicrustacea</taxon>
        <taxon>Malacostraca</taxon>
        <taxon>Eumalacostraca</taxon>
        <taxon>Eucarida</taxon>
        <taxon>Euphausiacea</taxon>
        <taxon>Euphausiidae</taxon>
        <taxon>Meganyctiphanes</taxon>
    </lineage>
</organism>
<feature type="region of interest" description="Disordered" evidence="1">
    <location>
        <begin position="227"/>
        <end position="301"/>
    </location>
</feature>
<accession>A0AAV2QQD0</accession>
<dbReference type="EMBL" id="CAXKWB010008436">
    <property type="protein sequence ID" value="CAL4091059.1"/>
    <property type="molecule type" value="Genomic_DNA"/>
</dbReference>
<dbReference type="AlphaFoldDB" id="A0AAV2QQD0"/>
<keyword evidence="2" id="KW-0472">Membrane</keyword>
<name>A0AAV2QQD0_MEGNR</name>
<evidence type="ECO:0000256" key="1">
    <source>
        <dbReference type="SAM" id="MobiDB-lite"/>
    </source>
</evidence>
<reference evidence="4 5" key="1">
    <citation type="submission" date="2024-05" db="EMBL/GenBank/DDBJ databases">
        <authorList>
            <person name="Wallberg A."/>
        </authorList>
    </citation>
    <scope>NUCLEOTIDE SEQUENCE [LARGE SCALE GENOMIC DNA]</scope>
</reference>
<protein>
    <submittedName>
        <fullName evidence="4">Uncharacterized protein</fullName>
    </submittedName>
</protein>
<gene>
    <name evidence="4" type="ORF">MNOR_LOCUS14230</name>
</gene>
<feature type="signal peptide" evidence="3">
    <location>
        <begin position="1"/>
        <end position="16"/>
    </location>
</feature>
<keyword evidence="3" id="KW-0732">Signal</keyword>
<feature type="chain" id="PRO_5043853266" evidence="3">
    <location>
        <begin position="17"/>
        <end position="301"/>
    </location>
</feature>
<keyword evidence="2" id="KW-0812">Transmembrane</keyword>